<dbReference type="PANTHER" id="PTHR11616:SF265">
    <property type="entry name" value="TRANSPORTER"/>
    <property type="match status" value="1"/>
</dbReference>
<dbReference type="Pfam" id="PF00209">
    <property type="entry name" value="SNF"/>
    <property type="match status" value="1"/>
</dbReference>
<keyword evidence="12" id="KW-1185">Reference proteome</keyword>
<keyword evidence="8" id="KW-0479">Metal-binding</keyword>
<dbReference type="InterPro" id="IPR037272">
    <property type="entry name" value="SNS_sf"/>
</dbReference>
<dbReference type="GO" id="GO:0043005">
    <property type="term" value="C:neuron projection"/>
    <property type="evidence" value="ECO:0007669"/>
    <property type="project" value="TreeGrafter"/>
</dbReference>
<dbReference type="GO" id="GO:0046872">
    <property type="term" value="F:metal ion binding"/>
    <property type="evidence" value="ECO:0007669"/>
    <property type="project" value="UniProtKB-KW"/>
</dbReference>
<feature type="transmembrane region" description="Helical" evidence="10">
    <location>
        <begin position="235"/>
        <end position="255"/>
    </location>
</feature>
<feature type="transmembrane region" description="Helical" evidence="10">
    <location>
        <begin position="525"/>
        <end position="550"/>
    </location>
</feature>
<dbReference type="AlphaFoldDB" id="A0A5N4ALH4"/>
<dbReference type="EMBL" id="VVIM01000006">
    <property type="protein sequence ID" value="KAB0798171.1"/>
    <property type="molecule type" value="Genomic_DNA"/>
</dbReference>
<dbReference type="OrthoDB" id="6581954at2759"/>
<evidence type="ECO:0000313" key="11">
    <source>
        <dbReference type="EMBL" id="KAB0798171.1"/>
    </source>
</evidence>
<keyword evidence="9" id="KW-1015">Disulfide bond</keyword>
<dbReference type="GO" id="GO:0005332">
    <property type="term" value="F:gamma-aminobutyric acid:sodium:chloride symporter activity"/>
    <property type="evidence" value="ECO:0007669"/>
    <property type="project" value="TreeGrafter"/>
</dbReference>
<evidence type="ECO:0000256" key="1">
    <source>
        <dbReference type="ARBA" id="ARBA00004141"/>
    </source>
</evidence>
<dbReference type="PROSITE" id="PS50267">
    <property type="entry name" value="NA_NEUROTRAN_SYMP_3"/>
    <property type="match status" value="1"/>
</dbReference>
<evidence type="ECO:0000313" key="12">
    <source>
        <dbReference type="Proteomes" id="UP000327044"/>
    </source>
</evidence>
<evidence type="ECO:0000256" key="6">
    <source>
        <dbReference type="ARBA" id="ARBA00022989"/>
    </source>
</evidence>
<evidence type="ECO:0000256" key="5">
    <source>
        <dbReference type="ARBA" id="ARBA00022847"/>
    </source>
</evidence>
<dbReference type="SUPFAM" id="SSF161070">
    <property type="entry name" value="SNF-like"/>
    <property type="match status" value="1"/>
</dbReference>
<evidence type="ECO:0008006" key="13">
    <source>
        <dbReference type="Google" id="ProtNLM"/>
    </source>
</evidence>
<gene>
    <name evidence="11" type="ORF">PPYR_09164</name>
</gene>
<feature type="binding site" evidence="8">
    <location>
        <position position="64"/>
    </location>
    <ligand>
        <name>Na(+)</name>
        <dbReference type="ChEBI" id="CHEBI:29101"/>
        <label>1</label>
    </ligand>
</feature>
<evidence type="ECO:0000256" key="2">
    <source>
        <dbReference type="ARBA" id="ARBA00006459"/>
    </source>
</evidence>
<evidence type="ECO:0000256" key="4">
    <source>
        <dbReference type="ARBA" id="ARBA00022692"/>
    </source>
</evidence>
<dbReference type="Proteomes" id="UP000327044">
    <property type="component" value="Unassembled WGS sequence"/>
</dbReference>
<organism evidence="11 12">
    <name type="scientific">Photinus pyralis</name>
    <name type="common">Common eastern firefly</name>
    <name type="synonym">Lampyris pyralis</name>
    <dbReference type="NCBI Taxonomy" id="7054"/>
    <lineage>
        <taxon>Eukaryota</taxon>
        <taxon>Metazoa</taxon>
        <taxon>Ecdysozoa</taxon>
        <taxon>Arthropoda</taxon>
        <taxon>Hexapoda</taxon>
        <taxon>Insecta</taxon>
        <taxon>Pterygota</taxon>
        <taxon>Neoptera</taxon>
        <taxon>Endopterygota</taxon>
        <taxon>Coleoptera</taxon>
        <taxon>Polyphaga</taxon>
        <taxon>Elateriformia</taxon>
        <taxon>Elateroidea</taxon>
        <taxon>Lampyridae</taxon>
        <taxon>Lampyrinae</taxon>
        <taxon>Photinus</taxon>
    </lineage>
</organism>
<name>A0A5N4ALH4_PHOPY</name>
<reference evidence="11 12" key="1">
    <citation type="journal article" date="2018" name="Elife">
        <title>Firefly genomes illuminate parallel origins of bioluminescence in beetles.</title>
        <authorList>
            <person name="Fallon T.R."/>
            <person name="Lower S.E."/>
            <person name="Chang C.H."/>
            <person name="Bessho-Uehara M."/>
            <person name="Martin G.J."/>
            <person name="Bewick A.J."/>
            <person name="Behringer M."/>
            <person name="Debat H.J."/>
            <person name="Wong I."/>
            <person name="Day J.C."/>
            <person name="Suvorov A."/>
            <person name="Silva C.J."/>
            <person name="Stanger-Hall K.F."/>
            <person name="Hall D.W."/>
            <person name="Schmitz R.J."/>
            <person name="Nelson D.R."/>
            <person name="Lewis S.M."/>
            <person name="Shigenobu S."/>
            <person name="Bybee S.M."/>
            <person name="Larracuente A.M."/>
            <person name="Oba Y."/>
            <person name="Weng J.K."/>
        </authorList>
    </citation>
    <scope>NUCLEOTIDE SEQUENCE [LARGE SCALE GENOMIC DNA]</scope>
    <source>
        <strain evidence="11">1611_PpyrPB1</strain>
        <tissue evidence="11">Whole body</tissue>
    </source>
</reference>
<feature type="disulfide bond" evidence="9">
    <location>
        <begin position="160"/>
        <end position="169"/>
    </location>
</feature>
<keyword evidence="7 10" id="KW-0472">Membrane</keyword>
<keyword evidence="4 10" id="KW-0812">Transmembrane</keyword>
<feature type="transmembrane region" description="Helical" evidence="10">
    <location>
        <begin position="203"/>
        <end position="223"/>
    </location>
</feature>
<dbReference type="GO" id="GO:0005886">
    <property type="term" value="C:plasma membrane"/>
    <property type="evidence" value="ECO:0007669"/>
    <property type="project" value="TreeGrafter"/>
</dbReference>
<keyword evidence="8" id="KW-0915">Sodium</keyword>
<feature type="transmembrane region" description="Helical" evidence="10">
    <location>
        <begin position="491"/>
        <end position="513"/>
    </location>
</feature>
<feature type="transmembrane region" description="Helical" evidence="10">
    <location>
        <begin position="416"/>
        <end position="438"/>
    </location>
</feature>
<keyword evidence="5" id="KW-0769">Symport</keyword>
<evidence type="ECO:0000256" key="7">
    <source>
        <dbReference type="ARBA" id="ARBA00023136"/>
    </source>
</evidence>
<protein>
    <recommendedName>
        <fullName evidence="13">Amino acid transporter transmembrane domain-containing protein</fullName>
    </recommendedName>
</protein>
<feature type="transmembrane region" description="Helical" evidence="10">
    <location>
        <begin position="314"/>
        <end position="338"/>
    </location>
</feature>
<evidence type="ECO:0000256" key="8">
    <source>
        <dbReference type="PIRSR" id="PIRSR600175-1"/>
    </source>
</evidence>
<dbReference type="InParanoid" id="A0A5N4ALH4"/>
<feature type="transmembrane region" description="Helical" evidence="10">
    <location>
        <begin position="113"/>
        <end position="137"/>
    </location>
</feature>
<comment type="subcellular location">
    <subcellularLocation>
        <location evidence="1">Membrane</location>
        <topology evidence="1">Multi-pass membrane protein</topology>
    </subcellularLocation>
</comment>
<feature type="transmembrane region" description="Helical" evidence="10">
    <location>
        <begin position="80"/>
        <end position="101"/>
    </location>
</feature>
<dbReference type="InterPro" id="IPR000175">
    <property type="entry name" value="Na/ntran_symport"/>
</dbReference>
<evidence type="ECO:0000256" key="10">
    <source>
        <dbReference type="SAM" id="Phobius"/>
    </source>
</evidence>
<comment type="caution">
    <text evidence="11">The sequence shown here is derived from an EMBL/GenBank/DDBJ whole genome shotgun (WGS) entry which is preliminary data.</text>
</comment>
<proteinExistence type="inferred from homology"/>
<dbReference type="PANTHER" id="PTHR11616">
    <property type="entry name" value="SODIUM/CHLORIDE DEPENDENT TRANSPORTER"/>
    <property type="match status" value="1"/>
</dbReference>
<feature type="transmembrane region" description="Helical" evidence="10">
    <location>
        <begin position="375"/>
        <end position="396"/>
    </location>
</feature>
<accession>A0A5N4ALH4</accession>
<comment type="similarity">
    <text evidence="2">Belongs to the sodium:neurotransmitter symporter (SNF) (TC 2.A.22) family.</text>
</comment>
<sequence length="593" mass="66663">MANRGVSQVIVLKSRQTSAIAMSASKFQSLATPSSIAAFGETDKLKNRKQFFLQTLAFLMNLHNFWRFPREAYLKGQGAFVWAYIIVMMSIGSCLLFFEVALGQSSSKGYHGVFSLCPIFEGISIVMAIYCTLIAIYHNVINVFSVLYFIASFTLDFAQCNNFTRNEECSNGSPNQSSTPEYAFFKYQILRSPPQYSIGSLEINWKTLTVLFLLWMAISIAIRRRFSARTWPPKFYCPLPFITFAITLIAALFIGGASEGLKFMFSCTMKDLCDIVVWRNSAEQAIVSLAIGMGPMITFGSILKFHTPSDRDSFFLVILVGIATLLCSSIVFSTAGILAEERKQDIQTVFNLKQTPNFYGHVEFSQLFTKVTSPLSNCISVLFFLTLLIAGWYPLVTYVESATLICYRYVPWLGKYTLQTTVGFCLLCFILGSFLLTSNGYYLLTFVDQLIVTIALSLVVLCELVAVMYIYRLPAFSDDVAFMIGFEPNLYIKIVWVLSPFVLLGMICTHITHRSPQRMDLNEKIAVIVGLLIVFTPLVVVGLYNIWVFYREGNIRKVFSTRAVSSVSSDDIDLPKTVPWFRKVDNGPGPSRA</sequence>
<dbReference type="PRINTS" id="PR00176">
    <property type="entry name" value="NANEUSMPORT"/>
</dbReference>
<evidence type="ECO:0000256" key="9">
    <source>
        <dbReference type="PIRSR" id="PIRSR600175-2"/>
    </source>
</evidence>
<feature type="transmembrane region" description="Helical" evidence="10">
    <location>
        <begin position="450"/>
        <end position="471"/>
    </location>
</feature>
<feature type="binding site" evidence="8">
    <location>
        <position position="288"/>
    </location>
    <ligand>
        <name>Na(+)</name>
        <dbReference type="ChEBI" id="CHEBI:29101"/>
        <label>1</label>
    </ligand>
</feature>
<keyword evidence="3" id="KW-0813">Transport</keyword>
<keyword evidence="6 10" id="KW-1133">Transmembrane helix</keyword>
<evidence type="ECO:0000256" key="3">
    <source>
        <dbReference type="ARBA" id="ARBA00022448"/>
    </source>
</evidence>